<organism evidence="1 2">
    <name type="scientific">Trichonephila inaurata madagascariensis</name>
    <dbReference type="NCBI Taxonomy" id="2747483"/>
    <lineage>
        <taxon>Eukaryota</taxon>
        <taxon>Metazoa</taxon>
        <taxon>Ecdysozoa</taxon>
        <taxon>Arthropoda</taxon>
        <taxon>Chelicerata</taxon>
        <taxon>Arachnida</taxon>
        <taxon>Araneae</taxon>
        <taxon>Araneomorphae</taxon>
        <taxon>Entelegynae</taxon>
        <taxon>Araneoidea</taxon>
        <taxon>Nephilidae</taxon>
        <taxon>Trichonephila</taxon>
        <taxon>Trichonephila inaurata</taxon>
    </lineage>
</organism>
<proteinExistence type="predicted"/>
<evidence type="ECO:0000313" key="2">
    <source>
        <dbReference type="Proteomes" id="UP000886998"/>
    </source>
</evidence>
<comment type="caution">
    <text evidence="1">The sequence shown here is derived from an EMBL/GenBank/DDBJ whole genome shotgun (WGS) entry which is preliminary data.</text>
</comment>
<accession>A0A8X7C7G6</accession>
<reference evidence="1" key="1">
    <citation type="submission" date="2020-08" db="EMBL/GenBank/DDBJ databases">
        <title>Multicomponent nature underlies the extraordinary mechanical properties of spider dragline silk.</title>
        <authorList>
            <person name="Kono N."/>
            <person name="Nakamura H."/>
            <person name="Mori M."/>
            <person name="Yoshida Y."/>
            <person name="Ohtoshi R."/>
            <person name="Malay A.D."/>
            <person name="Moran D.A.P."/>
            <person name="Tomita M."/>
            <person name="Numata K."/>
            <person name="Arakawa K."/>
        </authorList>
    </citation>
    <scope>NUCLEOTIDE SEQUENCE</scope>
</reference>
<sequence>MACKEFKMAILTSTTHSVPEYLLNSTKASLITFKENGHLTSRGLTEQVNSDPKMILNHLNSMVFAEKLGAWAPYELNENTKENCF</sequence>
<dbReference type="AlphaFoldDB" id="A0A8X7C7G6"/>
<evidence type="ECO:0000313" key="1">
    <source>
        <dbReference type="EMBL" id="GFY55009.1"/>
    </source>
</evidence>
<keyword evidence="2" id="KW-1185">Reference proteome</keyword>
<dbReference type="Proteomes" id="UP000886998">
    <property type="component" value="Unassembled WGS sequence"/>
</dbReference>
<dbReference type="EMBL" id="BMAV01010129">
    <property type="protein sequence ID" value="GFY55009.1"/>
    <property type="molecule type" value="Genomic_DNA"/>
</dbReference>
<gene>
    <name evidence="1" type="ORF">TNIN_199661</name>
</gene>
<name>A0A8X7C7G6_9ARAC</name>
<protein>
    <submittedName>
        <fullName evidence="1">Uncharacterized protein</fullName>
    </submittedName>
</protein>